<evidence type="ECO:0000256" key="5">
    <source>
        <dbReference type="ARBA" id="ARBA00022729"/>
    </source>
</evidence>
<keyword evidence="4 10" id="KW-0812">Transmembrane</keyword>
<dbReference type="Gene3D" id="2.40.170.20">
    <property type="entry name" value="TonB-dependent receptor, beta-barrel domain"/>
    <property type="match status" value="1"/>
</dbReference>
<dbReference type="PANTHER" id="PTHR30069:SF29">
    <property type="entry name" value="HEMOGLOBIN AND HEMOGLOBIN-HAPTOGLOBIN-BINDING PROTEIN 1-RELATED"/>
    <property type="match status" value="1"/>
</dbReference>
<evidence type="ECO:0000256" key="8">
    <source>
        <dbReference type="ARBA" id="ARBA00023170"/>
    </source>
</evidence>
<keyword evidence="5 12" id="KW-0732">Signal</keyword>
<dbReference type="PROSITE" id="PS52016">
    <property type="entry name" value="TONB_DEPENDENT_REC_3"/>
    <property type="match status" value="1"/>
</dbReference>
<feature type="domain" description="TonB-dependent receptor-like beta-barrel" evidence="13">
    <location>
        <begin position="251"/>
        <end position="689"/>
    </location>
</feature>
<evidence type="ECO:0000256" key="3">
    <source>
        <dbReference type="ARBA" id="ARBA00022452"/>
    </source>
</evidence>
<dbReference type="InterPro" id="IPR036942">
    <property type="entry name" value="Beta-barrel_TonB_sf"/>
</dbReference>
<dbReference type="RefSeq" id="WP_379712787.1">
    <property type="nucleotide sequence ID" value="NZ_JBHTBS010000006.1"/>
</dbReference>
<evidence type="ECO:0000313" key="15">
    <source>
        <dbReference type="EMBL" id="MFC7337971.1"/>
    </source>
</evidence>
<evidence type="ECO:0000256" key="7">
    <source>
        <dbReference type="ARBA" id="ARBA00023136"/>
    </source>
</evidence>
<dbReference type="Gene3D" id="2.170.130.10">
    <property type="entry name" value="TonB-dependent receptor, plug domain"/>
    <property type="match status" value="1"/>
</dbReference>
<dbReference type="EMBL" id="JBHTBS010000006">
    <property type="protein sequence ID" value="MFC7337971.1"/>
    <property type="molecule type" value="Genomic_DNA"/>
</dbReference>
<evidence type="ECO:0000313" key="16">
    <source>
        <dbReference type="Proteomes" id="UP001596472"/>
    </source>
</evidence>
<dbReference type="InterPro" id="IPR037066">
    <property type="entry name" value="Plug_dom_sf"/>
</dbReference>
<dbReference type="PANTHER" id="PTHR30069">
    <property type="entry name" value="TONB-DEPENDENT OUTER MEMBRANE RECEPTOR"/>
    <property type="match status" value="1"/>
</dbReference>
<keyword evidence="16" id="KW-1185">Reference proteome</keyword>
<evidence type="ECO:0000256" key="1">
    <source>
        <dbReference type="ARBA" id="ARBA00004571"/>
    </source>
</evidence>
<evidence type="ECO:0000256" key="12">
    <source>
        <dbReference type="SAM" id="SignalP"/>
    </source>
</evidence>
<organism evidence="15 16">
    <name type="scientific">Haloferula chungangensis</name>
    <dbReference type="NCBI Taxonomy" id="1048331"/>
    <lineage>
        <taxon>Bacteria</taxon>
        <taxon>Pseudomonadati</taxon>
        <taxon>Verrucomicrobiota</taxon>
        <taxon>Verrucomicrobiia</taxon>
        <taxon>Verrucomicrobiales</taxon>
        <taxon>Verrucomicrobiaceae</taxon>
        <taxon>Haloferula</taxon>
    </lineage>
</organism>
<gene>
    <name evidence="15" type="ORF">ACFQY0_12335</name>
</gene>
<evidence type="ECO:0000259" key="13">
    <source>
        <dbReference type="Pfam" id="PF00593"/>
    </source>
</evidence>
<keyword evidence="3 10" id="KW-1134">Transmembrane beta strand</keyword>
<evidence type="ECO:0000256" key="6">
    <source>
        <dbReference type="ARBA" id="ARBA00023077"/>
    </source>
</evidence>
<reference evidence="16" key="1">
    <citation type="journal article" date="2019" name="Int. J. Syst. Evol. Microbiol.">
        <title>The Global Catalogue of Microorganisms (GCM) 10K type strain sequencing project: providing services to taxonomists for standard genome sequencing and annotation.</title>
        <authorList>
            <consortium name="The Broad Institute Genomics Platform"/>
            <consortium name="The Broad Institute Genome Sequencing Center for Infectious Disease"/>
            <person name="Wu L."/>
            <person name="Ma J."/>
        </authorList>
    </citation>
    <scope>NUCLEOTIDE SEQUENCE [LARGE SCALE GENOMIC DNA]</scope>
    <source>
        <strain evidence="16">CGMCC 4.1467</strain>
    </source>
</reference>
<evidence type="ECO:0000256" key="2">
    <source>
        <dbReference type="ARBA" id="ARBA00022448"/>
    </source>
</evidence>
<feature type="domain" description="TonB-dependent receptor plug" evidence="14">
    <location>
        <begin position="50"/>
        <end position="157"/>
    </location>
</feature>
<keyword evidence="8 15" id="KW-0675">Receptor</keyword>
<name>A0ABW2LA93_9BACT</name>
<keyword evidence="2 10" id="KW-0813">Transport</keyword>
<keyword evidence="7 10" id="KW-0472">Membrane</keyword>
<dbReference type="Proteomes" id="UP001596472">
    <property type="component" value="Unassembled WGS sequence"/>
</dbReference>
<evidence type="ECO:0000256" key="10">
    <source>
        <dbReference type="PROSITE-ProRule" id="PRU01360"/>
    </source>
</evidence>
<evidence type="ECO:0000256" key="4">
    <source>
        <dbReference type="ARBA" id="ARBA00022692"/>
    </source>
</evidence>
<accession>A0ABW2LA93</accession>
<keyword evidence="9 10" id="KW-0998">Cell outer membrane</keyword>
<dbReference type="InterPro" id="IPR039426">
    <property type="entry name" value="TonB-dep_rcpt-like"/>
</dbReference>
<keyword evidence="6 11" id="KW-0798">TonB box</keyword>
<dbReference type="CDD" id="cd01347">
    <property type="entry name" value="ligand_gated_channel"/>
    <property type="match status" value="1"/>
</dbReference>
<comment type="subcellular location">
    <subcellularLocation>
        <location evidence="1 10">Cell outer membrane</location>
        <topology evidence="1 10">Multi-pass membrane protein</topology>
    </subcellularLocation>
</comment>
<dbReference type="InterPro" id="IPR012910">
    <property type="entry name" value="Plug_dom"/>
</dbReference>
<evidence type="ECO:0000256" key="11">
    <source>
        <dbReference type="RuleBase" id="RU003357"/>
    </source>
</evidence>
<dbReference type="SUPFAM" id="SSF56935">
    <property type="entry name" value="Porins"/>
    <property type="match status" value="1"/>
</dbReference>
<feature type="chain" id="PRO_5045142853" evidence="12">
    <location>
        <begin position="29"/>
        <end position="716"/>
    </location>
</feature>
<feature type="signal peptide" evidence="12">
    <location>
        <begin position="1"/>
        <end position="28"/>
    </location>
</feature>
<comment type="caution">
    <text evidence="15">The sequence shown here is derived from an EMBL/GenBank/DDBJ whole genome shotgun (WGS) entry which is preliminary data.</text>
</comment>
<dbReference type="InterPro" id="IPR000531">
    <property type="entry name" value="Beta-barrel_TonB"/>
</dbReference>
<evidence type="ECO:0000259" key="14">
    <source>
        <dbReference type="Pfam" id="PF07715"/>
    </source>
</evidence>
<protein>
    <submittedName>
        <fullName evidence="15">TonB-dependent receptor plug domain-containing protein</fullName>
    </submittedName>
</protein>
<dbReference type="Pfam" id="PF00593">
    <property type="entry name" value="TonB_dep_Rec_b-barrel"/>
    <property type="match status" value="1"/>
</dbReference>
<sequence>MKTSMSSRRQTPFLFLSLVVGASTVLKAAPEELEELDPTIVTAGRIEESLMDTPYTVEVITEAFIEDNSSRTLPDALQFTPGVLVQKTAYGHGSPFIRGFTGRQNLLLVDGVRLNNSLYRGGPVQYWNTVDPYSLDRIELIKSQGSVLYGSDAVGGTLNAFSKSSGFEFEEAGQFFNHGSGYYEFRSNGDGSHIGRLETSFGVGEKFGVLLGVTGKEFGDIRDSGVGLMTNTGYPEQDLDLRFDMALNPDTTLTFVHQNVNQDGIWRWHSTIYNPGWQHDGHVAAPGTYKSRIYDQERSLTYIRVAGENPDESAWISNWSATISYQTGRDSESQDRSAVARVDRRYQIAEVDTLGFDLSFESPLADGDLVYGLDYYHDSVDSSGYRDRGAGMVYDPSFRPVADDSSYDLFGAFAQYVWRPTERFELTAGGRYTYAEAELGRYYDPAAGGDLFGATQHWDDFTASLRALYRINDCWNLYGGVSQAFRAPNLNDLSGNLTTRSGTPTLGSVGVEPEEFVTWEIGGRYTTDDRYFNAAVFYTDISDTITSVPTAAGSSTSVTTNGEDGYIYGIELEGAWEFTPGWTLSGFVAWQDGETETPAFFGGPLVEEPVSRLLPLSGSLALRWTHSSDRLWVEGRVLAACEQDKLTASDRADNQRIPSGGTPGYVVAMLHAGWQATDNLELTCGLENLTDVDYRIHGSGQNEPGFNAIVGAKLSW</sequence>
<comment type="similarity">
    <text evidence="10 11">Belongs to the TonB-dependent receptor family.</text>
</comment>
<evidence type="ECO:0000256" key="9">
    <source>
        <dbReference type="ARBA" id="ARBA00023237"/>
    </source>
</evidence>
<dbReference type="Pfam" id="PF07715">
    <property type="entry name" value="Plug"/>
    <property type="match status" value="1"/>
</dbReference>
<proteinExistence type="inferred from homology"/>